<dbReference type="GO" id="GO:0046872">
    <property type="term" value="F:metal ion binding"/>
    <property type="evidence" value="ECO:0007669"/>
    <property type="project" value="UniProtKB-KW"/>
</dbReference>
<accession>A0A7W7IM52</accession>
<dbReference type="Gene3D" id="3.30.70.360">
    <property type="match status" value="1"/>
</dbReference>
<evidence type="ECO:0000256" key="1">
    <source>
        <dbReference type="ARBA" id="ARBA00022801"/>
    </source>
</evidence>
<feature type="binding site" evidence="2">
    <location>
        <position position="408"/>
    </location>
    <ligand>
        <name>Mn(2+)</name>
        <dbReference type="ChEBI" id="CHEBI:29035"/>
        <label>2</label>
    </ligand>
</feature>
<dbReference type="InterPro" id="IPR002933">
    <property type="entry name" value="Peptidase_M20"/>
</dbReference>
<organism evidence="5 6">
    <name type="scientific">Brevundimonas bullata</name>
    <dbReference type="NCBI Taxonomy" id="13160"/>
    <lineage>
        <taxon>Bacteria</taxon>
        <taxon>Pseudomonadati</taxon>
        <taxon>Pseudomonadota</taxon>
        <taxon>Alphaproteobacteria</taxon>
        <taxon>Caulobacterales</taxon>
        <taxon>Caulobacteraceae</taxon>
        <taxon>Brevundimonas</taxon>
    </lineage>
</organism>
<dbReference type="SUPFAM" id="SSF55031">
    <property type="entry name" value="Bacterial exopeptidase dimerisation domain"/>
    <property type="match status" value="1"/>
</dbReference>
<comment type="cofactor">
    <cofactor evidence="2">
        <name>Mn(2+)</name>
        <dbReference type="ChEBI" id="CHEBI:29035"/>
    </cofactor>
    <text evidence="2">The Mn(2+) ion enhances activity.</text>
</comment>
<dbReference type="Gene3D" id="3.40.630.10">
    <property type="entry name" value="Zn peptidases"/>
    <property type="match status" value="1"/>
</dbReference>
<dbReference type="Pfam" id="PF07687">
    <property type="entry name" value="M20_dimer"/>
    <property type="match status" value="1"/>
</dbReference>
<dbReference type="RefSeq" id="WP_184265961.1">
    <property type="nucleotide sequence ID" value="NZ_JACHKY010000001.1"/>
</dbReference>
<dbReference type="NCBIfam" id="TIGR01891">
    <property type="entry name" value="amidohydrolases"/>
    <property type="match status" value="1"/>
</dbReference>
<dbReference type="InterPro" id="IPR011650">
    <property type="entry name" value="Peptidase_M20_dimer"/>
</dbReference>
<evidence type="ECO:0000313" key="6">
    <source>
        <dbReference type="Proteomes" id="UP000539957"/>
    </source>
</evidence>
<comment type="caution">
    <text evidence="5">The sequence shown here is derived from an EMBL/GenBank/DDBJ whole genome shotgun (WGS) entry which is preliminary data.</text>
</comment>
<dbReference type="PANTHER" id="PTHR11014">
    <property type="entry name" value="PEPTIDASE M20 FAMILY MEMBER"/>
    <property type="match status" value="1"/>
</dbReference>
<reference evidence="5 6" key="1">
    <citation type="submission" date="2020-08" db="EMBL/GenBank/DDBJ databases">
        <title>Functional genomics of gut bacteria from endangered species of beetles.</title>
        <authorList>
            <person name="Carlos-Shanley C."/>
        </authorList>
    </citation>
    <scope>NUCLEOTIDE SEQUENCE [LARGE SCALE GENOMIC DNA]</scope>
    <source>
        <strain evidence="5 6">S00123</strain>
    </source>
</reference>
<keyword evidence="3" id="KW-0732">Signal</keyword>
<dbReference type="EMBL" id="JACHKY010000001">
    <property type="protein sequence ID" value="MBB4796470.1"/>
    <property type="molecule type" value="Genomic_DNA"/>
</dbReference>
<dbReference type="GO" id="GO:0050118">
    <property type="term" value="F:N-acetyldiaminopimelate deacetylase activity"/>
    <property type="evidence" value="ECO:0007669"/>
    <property type="project" value="UniProtKB-ARBA"/>
</dbReference>
<dbReference type="EC" id="3.5.1.32" evidence="5"/>
<feature type="binding site" evidence="2">
    <location>
        <position position="198"/>
    </location>
    <ligand>
        <name>Mn(2+)</name>
        <dbReference type="ChEBI" id="CHEBI:29035"/>
        <label>2</label>
    </ligand>
</feature>
<proteinExistence type="predicted"/>
<feature type="binding site" evidence="2">
    <location>
        <position position="135"/>
    </location>
    <ligand>
        <name>Mn(2+)</name>
        <dbReference type="ChEBI" id="CHEBI:29035"/>
        <label>2</label>
    </ligand>
</feature>
<protein>
    <submittedName>
        <fullName evidence="5">Hippurate hydrolase</fullName>
        <ecNumber evidence="5">3.5.1.32</ecNumber>
    </submittedName>
</protein>
<dbReference type="Pfam" id="PF01546">
    <property type="entry name" value="Peptidase_M20"/>
    <property type="match status" value="1"/>
</dbReference>
<evidence type="ECO:0000256" key="2">
    <source>
        <dbReference type="PIRSR" id="PIRSR005962-1"/>
    </source>
</evidence>
<dbReference type="SUPFAM" id="SSF53187">
    <property type="entry name" value="Zn-dependent exopeptidases"/>
    <property type="match status" value="1"/>
</dbReference>
<evidence type="ECO:0000259" key="4">
    <source>
        <dbReference type="Pfam" id="PF07687"/>
    </source>
</evidence>
<keyword evidence="6" id="KW-1185">Reference proteome</keyword>
<feature type="binding site" evidence="2">
    <location>
        <position position="171"/>
    </location>
    <ligand>
        <name>Mn(2+)</name>
        <dbReference type="ChEBI" id="CHEBI:29035"/>
        <label>2</label>
    </ligand>
</feature>
<dbReference type="Proteomes" id="UP000539957">
    <property type="component" value="Unassembled WGS sequence"/>
</dbReference>
<feature type="binding site" evidence="2">
    <location>
        <position position="137"/>
    </location>
    <ligand>
        <name>Mn(2+)</name>
        <dbReference type="ChEBI" id="CHEBI:29035"/>
        <label>2</label>
    </ligand>
</feature>
<keyword evidence="1 5" id="KW-0378">Hydrolase</keyword>
<dbReference type="InterPro" id="IPR017439">
    <property type="entry name" value="Amidohydrolase"/>
</dbReference>
<dbReference type="PIRSF" id="PIRSF005962">
    <property type="entry name" value="Pept_M20D_amidohydro"/>
    <property type="match status" value="1"/>
</dbReference>
<dbReference type="GO" id="GO:0047980">
    <property type="term" value="F:hippurate hydrolase activity"/>
    <property type="evidence" value="ECO:0007669"/>
    <property type="project" value="UniProtKB-EC"/>
</dbReference>
<dbReference type="InterPro" id="IPR036264">
    <property type="entry name" value="Bact_exopeptidase_dim_dom"/>
</dbReference>
<dbReference type="AlphaFoldDB" id="A0A7W7IM52"/>
<feature type="signal peptide" evidence="3">
    <location>
        <begin position="1"/>
        <end position="23"/>
    </location>
</feature>
<feature type="chain" id="PRO_5030691184" evidence="3">
    <location>
        <begin position="24"/>
        <end position="438"/>
    </location>
</feature>
<feature type="domain" description="Peptidase M20 dimerisation" evidence="4">
    <location>
        <begin position="220"/>
        <end position="314"/>
    </location>
</feature>
<keyword evidence="2" id="KW-0479">Metal-binding</keyword>
<evidence type="ECO:0000256" key="3">
    <source>
        <dbReference type="SAM" id="SignalP"/>
    </source>
</evidence>
<keyword evidence="2" id="KW-0464">Manganese</keyword>
<gene>
    <name evidence="5" type="ORF">HNP32_000184</name>
</gene>
<evidence type="ECO:0000313" key="5">
    <source>
        <dbReference type="EMBL" id="MBB4796470.1"/>
    </source>
</evidence>
<sequence>MKQTTITAALAVVLAAGAVPAMAQDARLKAAVKADYDANLGALFDHFHRNPELSGLEVQTAARMAQELRALGYEVTTGVGGTGVVAVLRNGAGPTVMIRADMDGLPLAENSGLANASTVRQIDSDGVEKPVMHACGHDVHITALVGTARQMAARKANWSGTLVLIAQPAEERLFGARAMVNDGLYSRFPKPDYALAFHVSADTPTGRIVAPQGIVYSSSDSVDITVHGVGTHGASPHLGVDPVLVASQIVVSLQSLRSRETSPLQGAVVTVGAIHGGIKHNIISDRVDMQLTVRADSPEVRAQLLDGVDRISRNTALALGVPEDKLPTVTRSALETTPPTLNDPTVAARVRAALAVGLGEQVLMDVPRSGMGAEDFAHFITPESGVKGVYFAVGGTPADQTHSAPGHHSPLFRIAPEPAVTLGVEGSVLAAEALMPRT</sequence>
<name>A0A7W7IM52_9CAUL</name>
<dbReference type="GO" id="GO:0019877">
    <property type="term" value="P:diaminopimelate biosynthetic process"/>
    <property type="evidence" value="ECO:0007669"/>
    <property type="project" value="UniProtKB-ARBA"/>
</dbReference>
<dbReference type="FunFam" id="3.30.70.360:FF:000001">
    <property type="entry name" value="N-acetyldiaminopimelate deacetylase"/>
    <property type="match status" value="1"/>
</dbReference>
<dbReference type="PANTHER" id="PTHR11014:SF63">
    <property type="entry name" value="METALLOPEPTIDASE, PUTATIVE (AFU_ORTHOLOGUE AFUA_6G09600)-RELATED"/>
    <property type="match status" value="1"/>
</dbReference>